<name>A0A0K2T7A2_LEPSM</name>
<protein>
    <submittedName>
        <fullName evidence="1">Uncharacterized protein</fullName>
    </submittedName>
</protein>
<organism evidence="1">
    <name type="scientific">Lepeophtheirus salmonis</name>
    <name type="common">Salmon louse</name>
    <name type="synonym">Caligus salmonis</name>
    <dbReference type="NCBI Taxonomy" id="72036"/>
    <lineage>
        <taxon>Eukaryota</taxon>
        <taxon>Metazoa</taxon>
        <taxon>Ecdysozoa</taxon>
        <taxon>Arthropoda</taxon>
        <taxon>Crustacea</taxon>
        <taxon>Multicrustacea</taxon>
        <taxon>Hexanauplia</taxon>
        <taxon>Copepoda</taxon>
        <taxon>Siphonostomatoida</taxon>
        <taxon>Caligidae</taxon>
        <taxon>Lepeophtheirus</taxon>
    </lineage>
</organism>
<dbReference type="EMBL" id="HACA01004603">
    <property type="protein sequence ID" value="CDW21964.1"/>
    <property type="molecule type" value="Transcribed_RNA"/>
</dbReference>
<accession>A0A0K2T7A2</accession>
<reference evidence="1" key="1">
    <citation type="submission" date="2014-05" db="EMBL/GenBank/DDBJ databases">
        <authorList>
            <person name="Chronopoulou M."/>
        </authorList>
    </citation>
    <scope>NUCLEOTIDE SEQUENCE</scope>
    <source>
        <tissue evidence="1">Whole organism</tissue>
    </source>
</reference>
<proteinExistence type="predicted"/>
<sequence>MFINSGAPFWIYIC</sequence>
<evidence type="ECO:0000313" key="1">
    <source>
        <dbReference type="EMBL" id="CDW21964.1"/>
    </source>
</evidence>